<dbReference type="Proteomes" id="UP000535543">
    <property type="component" value="Unassembled WGS sequence"/>
</dbReference>
<evidence type="ECO:0000313" key="2">
    <source>
        <dbReference type="EMBL" id="NMN96350.1"/>
    </source>
</evidence>
<dbReference type="CDD" id="cd01832">
    <property type="entry name" value="SGNH_hydrolase_like_1"/>
    <property type="match status" value="1"/>
</dbReference>
<dbReference type="AlphaFoldDB" id="A0A848KJE5"/>
<dbReference type="InterPro" id="IPR013830">
    <property type="entry name" value="SGNH_hydro"/>
</dbReference>
<dbReference type="SUPFAM" id="SSF52266">
    <property type="entry name" value="SGNH hydrolase"/>
    <property type="match status" value="1"/>
</dbReference>
<dbReference type="EMBL" id="VCQU01000004">
    <property type="protein sequence ID" value="NMN96350.1"/>
    <property type="molecule type" value="Genomic_DNA"/>
</dbReference>
<evidence type="ECO:0000313" key="3">
    <source>
        <dbReference type="Proteomes" id="UP000535543"/>
    </source>
</evidence>
<gene>
    <name evidence="2" type="ORF">FGL95_15015</name>
</gene>
<dbReference type="PANTHER" id="PTHR43784:SF2">
    <property type="entry name" value="GDSL-LIKE LIPASE_ACYLHYDROLASE, PUTATIVE (AFU_ORTHOLOGUE AFUA_2G00820)-RELATED"/>
    <property type="match status" value="1"/>
</dbReference>
<dbReference type="GO" id="GO:0016787">
    <property type="term" value="F:hydrolase activity"/>
    <property type="evidence" value="ECO:0007669"/>
    <property type="project" value="UniProtKB-KW"/>
</dbReference>
<proteinExistence type="predicted"/>
<dbReference type="Gene3D" id="3.40.50.1110">
    <property type="entry name" value="SGNH hydrolase"/>
    <property type="match status" value="1"/>
</dbReference>
<sequence length="225" mass="24548">MSHIHTEANDPLVIDNAEAARLLQGAPWRRFAVMGDSVAEGIGDPSPGYATSPWADRVAAALRVGQPDLEYLNTGRMGAATRSVIRHQLDQVIDFGPDLVHITCGANDLWQSDPDIEALAHNLDHLFRTVAKQGAQISTVAFADAFIGPTMGPMRSRIHTLNEIVRELAQDYDAILLDLWEHPLRLRTDLLSADLVHFAMSGHAVVASEMIKALATAAQPRHRVA</sequence>
<dbReference type="RefSeq" id="WP_169588112.1">
    <property type="nucleotide sequence ID" value="NZ_VCQU01000004.1"/>
</dbReference>
<keyword evidence="3" id="KW-1185">Reference proteome</keyword>
<reference evidence="2 3" key="2">
    <citation type="submission" date="2020-06" db="EMBL/GenBank/DDBJ databases">
        <title>Antribacter stalactiti gen. nov., sp. nov., a new member of the family Nacardiaceae isolated from a cave.</title>
        <authorList>
            <person name="Kim I.S."/>
        </authorList>
    </citation>
    <scope>NUCLEOTIDE SEQUENCE [LARGE SCALE GENOMIC DNA]</scope>
    <source>
        <strain evidence="2 3">YC2-7</strain>
    </source>
</reference>
<organism evidence="2 3">
    <name type="scientific">Antrihabitans stalactiti</name>
    <dbReference type="NCBI Taxonomy" id="2584121"/>
    <lineage>
        <taxon>Bacteria</taxon>
        <taxon>Bacillati</taxon>
        <taxon>Actinomycetota</taxon>
        <taxon>Actinomycetes</taxon>
        <taxon>Mycobacteriales</taxon>
        <taxon>Nocardiaceae</taxon>
        <taxon>Antrihabitans</taxon>
    </lineage>
</organism>
<reference evidence="2 3" key="1">
    <citation type="submission" date="2019-05" db="EMBL/GenBank/DDBJ databases">
        <authorList>
            <person name="Lee S.D."/>
        </authorList>
    </citation>
    <scope>NUCLEOTIDE SEQUENCE [LARGE SCALE GENOMIC DNA]</scope>
    <source>
        <strain evidence="2 3">YC2-7</strain>
    </source>
</reference>
<feature type="domain" description="SGNH hydrolase-type esterase" evidence="1">
    <location>
        <begin position="33"/>
        <end position="204"/>
    </location>
</feature>
<name>A0A848KJE5_9NOCA</name>
<accession>A0A848KJE5</accession>
<keyword evidence="2" id="KW-0378">Hydrolase</keyword>
<protein>
    <submittedName>
        <fullName evidence="2">SGNH/GDSL hydrolase family protein</fullName>
    </submittedName>
</protein>
<dbReference type="PANTHER" id="PTHR43784">
    <property type="entry name" value="GDSL-LIKE LIPASE/ACYLHYDROLASE, PUTATIVE (AFU_ORTHOLOGUE AFUA_2G00820)-RELATED"/>
    <property type="match status" value="1"/>
</dbReference>
<dbReference type="Pfam" id="PF13472">
    <property type="entry name" value="Lipase_GDSL_2"/>
    <property type="match status" value="1"/>
</dbReference>
<dbReference type="InterPro" id="IPR036514">
    <property type="entry name" value="SGNH_hydro_sf"/>
</dbReference>
<dbReference type="InterPro" id="IPR053140">
    <property type="entry name" value="GDSL_Rv0518-like"/>
</dbReference>
<comment type="caution">
    <text evidence="2">The sequence shown here is derived from an EMBL/GenBank/DDBJ whole genome shotgun (WGS) entry which is preliminary data.</text>
</comment>
<evidence type="ECO:0000259" key="1">
    <source>
        <dbReference type="Pfam" id="PF13472"/>
    </source>
</evidence>